<dbReference type="InterPro" id="IPR025855">
    <property type="entry name" value="Replic_Relax"/>
</dbReference>
<sequence>MEHSGRRPDTAHLLRLARHLTDRDHRVLSLLRTHRVLTTPQIAQVAFTSHSRAVQRLRVLTGLGLVARFRPRRDRGSAPWHYVIDTIGAHVLAANDGTDVERSRVRQDRQLAVARSTHLEHRVGANGFFTALIAAARTGGRAELGEWLNATDTAERVDAHCGEWGIGLPHPDGYGHWAEGDRSVEFFLEWDTGTETHRQLTRKMERYADFTGAAVRAVPWVLFVFPTPRRETNARGALRRVEGVGRVPVATAHLSGAQDPNTAVWSPLSPSRGLDRVALIELVSVEVIV</sequence>
<dbReference type="Pfam" id="PF13814">
    <property type="entry name" value="Replic_Relax"/>
    <property type="match status" value="1"/>
</dbReference>
<evidence type="ECO:0000313" key="1">
    <source>
        <dbReference type="EMBL" id="MBB5491977.1"/>
    </source>
</evidence>
<dbReference type="EMBL" id="JACHDO010000001">
    <property type="protein sequence ID" value="MBB5491977.1"/>
    <property type="molecule type" value="Genomic_DNA"/>
</dbReference>
<dbReference type="InterPro" id="IPR036388">
    <property type="entry name" value="WH-like_DNA-bd_sf"/>
</dbReference>
<dbReference type="AlphaFoldDB" id="A0A840WJX3"/>
<accession>A0A840WJX3</accession>
<gene>
    <name evidence="1" type="ORF">HNR07_003114</name>
</gene>
<dbReference type="Proteomes" id="UP000579647">
    <property type="component" value="Unassembled WGS sequence"/>
</dbReference>
<name>A0A840WJX3_9ACTN</name>
<evidence type="ECO:0000313" key="2">
    <source>
        <dbReference type="Proteomes" id="UP000579647"/>
    </source>
</evidence>
<reference evidence="1 2" key="1">
    <citation type="submission" date="2020-08" db="EMBL/GenBank/DDBJ databases">
        <title>Sequencing the genomes of 1000 actinobacteria strains.</title>
        <authorList>
            <person name="Klenk H.-P."/>
        </authorList>
    </citation>
    <scope>NUCLEOTIDE SEQUENCE [LARGE SCALE GENOMIC DNA]</scope>
    <source>
        <strain evidence="1 2">DSM 44598</strain>
    </source>
</reference>
<protein>
    <submittedName>
        <fullName evidence="1">Putative transcriptional regulator</fullName>
    </submittedName>
</protein>
<dbReference type="Gene3D" id="1.10.10.10">
    <property type="entry name" value="Winged helix-like DNA-binding domain superfamily/Winged helix DNA-binding domain"/>
    <property type="match status" value="1"/>
</dbReference>
<keyword evidence="2" id="KW-1185">Reference proteome</keyword>
<proteinExistence type="predicted"/>
<dbReference type="RefSeq" id="WP_184365560.1">
    <property type="nucleotide sequence ID" value="NZ_BAAAKM010000177.1"/>
</dbReference>
<comment type="caution">
    <text evidence="1">The sequence shown here is derived from an EMBL/GenBank/DDBJ whole genome shotgun (WGS) entry which is preliminary data.</text>
</comment>
<dbReference type="SUPFAM" id="SSF46785">
    <property type="entry name" value="Winged helix' DNA-binding domain"/>
    <property type="match status" value="1"/>
</dbReference>
<dbReference type="InterPro" id="IPR036390">
    <property type="entry name" value="WH_DNA-bd_sf"/>
</dbReference>
<organism evidence="1 2">
    <name type="scientific">Nocardiopsis metallicus</name>
    <dbReference type="NCBI Taxonomy" id="179819"/>
    <lineage>
        <taxon>Bacteria</taxon>
        <taxon>Bacillati</taxon>
        <taxon>Actinomycetota</taxon>
        <taxon>Actinomycetes</taxon>
        <taxon>Streptosporangiales</taxon>
        <taxon>Nocardiopsidaceae</taxon>
        <taxon>Nocardiopsis</taxon>
    </lineage>
</organism>